<evidence type="ECO:0008006" key="3">
    <source>
        <dbReference type="Google" id="ProtNLM"/>
    </source>
</evidence>
<name>A0A833H302_9LEPT</name>
<dbReference type="EMBL" id="WBUI01000005">
    <property type="protein sequence ID" value="KAB2933590.1"/>
    <property type="molecule type" value="Genomic_DNA"/>
</dbReference>
<protein>
    <recommendedName>
        <fullName evidence="3">Knr4/Smi1-like domain-containing protein</fullName>
    </recommendedName>
</protein>
<accession>A0A833H302</accession>
<proteinExistence type="predicted"/>
<comment type="caution">
    <text evidence="1">The sequence shown here is derived from an EMBL/GenBank/DDBJ whole genome shotgun (WGS) entry which is preliminary data.</text>
</comment>
<organism evidence="1 2">
    <name type="scientific">Leptonema illini</name>
    <dbReference type="NCBI Taxonomy" id="183"/>
    <lineage>
        <taxon>Bacteria</taxon>
        <taxon>Pseudomonadati</taxon>
        <taxon>Spirochaetota</taxon>
        <taxon>Spirochaetia</taxon>
        <taxon>Leptospirales</taxon>
        <taxon>Leptospiraceae</taxon>
        <taxon>Leptonema</taxon>
    </lineage>
</organism>
<evidence type="ECO:0000313" key="1">
    <source>
        <dbReference type="EMBL" id="KAB2933590.1"/>
    </source>
</evidence>
<evidence type="ECO:0000313" key="2">
    <source>
        <dbReference type="Proteomes" id="UP000460298"/>
    </source>
</evidence>
<dbReference type="Proteomes" id="UP000460298">
    <property type="component" value="Unassembled WGS sequence"/>
</dbReference>
<dbReference type="AlphaFoldDB" id="A0A833H302"/>
<sequence>MAAEYENWLSEIMPVIHANLEAIAANLRACDYRCGDLPEEPGYWSHQPLFAGTTSPDLIDAAITLVGGLPNAVRAFYRYIGGVSFLGNHPDWPAPELLDAFSFEALNDEYLDFLSDEVTAYRESDSDDRASYFPFPFAPDRYHKANISGGAPYSVLCNPDDLEGEVVFIEEAPLPFFDYLNRVFRWGGFPGLEHASDDQRAMLPLGELTRGVRLL</sequence>
<gene>
    <name evidence="1" type="ORF">F9K24_07020</name>
</gene>
<reference evidence="1 2" key="1">
    <citation type="submission" date="2019-10" db="EMBL/GenBank/DDBJ databases">
        <title>Extracellular Electron Transfer in a Candidatus Methanoperedens spp. Enrichment Culture.</title>
        <authorList>
            <person name="Berger S."/>
            <person name="Rangel Shaw D."/>
            <person name="Berben T."/>
            <person name="In 'T Zandt M."/>
            <person name="Frank J."/>
            <person name="Reimann J."/>
            <person name="Jetten M.S.M."/>
            <person name="Welte C.U."/>
        </authorList>
    </citation>
    <scope>NUCLEOTIDE SEQUENCE [LARGE SCALE GENOMIC DNA]</scope>
    <source>
        <strain evidence="1">SB12</strain>
    </source>
</reference>